<evidence type="ECO:0000256" key="2">
    <source>
        <dbReference type="ARBA" id="ARBA00023054"/>
    </source>
</evidence>
<sequence length="319" mass="36238">MRDRLGDLWTVSKGSEDDDELGGDVDEKELDPLAVVFDEECAMDQVFKEVRSLRQEIALLRMDVKRLGVQNTRFLTSVRRISAIKRDANSIARDIRVRGESIHARLQKLEAWYKELEEKHGANSALTRIARSQYVSVTRAFHAAMFEYNQTEVDQREHCKARIQRQVGIMGQQVTGEQIEEMIETGKWNIFSGNLVTEGRTSRSALAEIEKRHRELLDLEGRVRDIHDLFLQMALLVEVQGGTLENIQANVCSTQSHLGKARLATRLCVGYAIASLELIGLDVCWPAETKLDIPVFVKTFPSRLTCAVIRHLGKRTAEH</sequence>
<dbReference type="AlphaFoldDB" id="A0A9Q1FCC8"/>
<dbReference type="InterPro" id="IPR045242">
    <property type="entry name" value="Syntaxin"/>
</dbReference>
<dbReference type="Gene3D" id="1.20.58.70">
    <property type="match status" value="1"/>
</dbReference>
<comment type="caution">
    <text evidence="5">The sequence shown here is derived from an EMBL/GenBank/DDBJ whole genome shotgun (WGS) entry which is preliminary data.</text>
</comment>
<proteinExistence type="inferred from homology"/>
<dbReference type="PANTHER" id="PTHR19957">
    <property type="entry name" value="SYNTAXIN"/>
    <property type="match status" value="1"/>
</dbReference>
<dbReference type="InterPro" id="IPR000727">
    <property type="entry name" value="T_SNARE_dom"/>
</dbReference>
<dbReference type="CDD" id="cd00179">
    <property type="entry name" value="SynN"/>
    <property type="match status" value="1"/>
</dbReference>
<dbReference type="GO" id="GO:0008021">
    <property type="term" value="C:synaptic vesicle"/>
    <property type="evidence" value="ECO:0007669"/>
    <property type="project" value="TreeGrafter"/>
</dbReference>
<name>A0A9Q1FCC8_SYNKA</name>
<evidence type="ECO:0000256" key="1">
    <source>
        <dbReference type="ARBA" id="ARBA00009063"/>
    </source>
</evidence>
<dbReference type="GO" id="GO:0048278">
    <property type="term" value="P:vesicle docking"/>
    <property type="evidence" value="ECO:0007669"/>
    <property type="project" value="TreeGrafter"/>
</dbReference>
<dbReference type="GO" id="GO:0048787">
    <property type="term" value="C:presynaptic active zone membrane"/>
    <property type="evidence" value="ECO:0007669"/>
    <property type="project" value="TreeGrafter"/>
</dbReference>
<gene>
    <name evidence="5" type="ORF">SKAU_G00185200</name>
</gene>
<dbReference type="GO" id="GO:0005484">
    <property type="term" value="F:SNAP receptor activity"/>
    <property type="evidence" value="ECO:0007669"/>
    <property type="project" value="TreeGrafter"/>
</dbReference>
<dbReference type="EMBL" id="JAINUF010000006">
    <property type="protein sequence ID" value="KAJ8355726.1"/>
    <property type="molecule type" value="Genomic_DNA"/>
</dbReference>
<dbReference type="GO" id="GO:0031201">
    <property type="term" value="C:SNARE complex"/>
    <property type="evidence" value="ECO:0007669"/>
    <property type="project" value="TreeGrafter"/>
</dbReference>
<reference evidence="5" key="1">
    <citation type="journal article" date="2023" name="Science">
        <title>Genome structures resolve the early diversification of teleost fishes.</title>
        <authorList>
            <person name="Parey E."/>
            <person name="Louis A."/>
            <person name="Montfort J."/>
            <person name="Bouchez O."/>
            <person name="Roques C."/>
            <person name="Iampietro C."/>
            <person name="Lluch J."/>
            <person name="Castinel A."/>
            <person name="Donnadieu C."/>
            <person name="Desvignes T."/>
            <person name="Floi Bucao C."/>
            <person name="Jouanno E."/>
            <person name="Wen M."/>
            <person name="Mejri S."/>
            <person name="Dirks R."/>
            <person name="Jansen H."/>
            <person name="Henkel C."/>
            <person name="Chen W.J."/>
            <person name="Zahm M."/>
            <person name="Cabau C."/>
            <person name="Klopp C."/>
            <person name="Thompson A.W."/>
            <person name="Robinson-Rechavi M."/>
            <person name="Braasch I."/>
            <person name="Lecointre G."/>
            <person name="Bobe J."/>
            <person name="Postlethwait J.H."/>
            <person name="Berthelot C."/>
            <person name="Roest Crollius H."/>
            <person name="Guiguen Y."/>
        </authorList>
    </citation>
    <scope>NUCLEOTIDE SEQUENCE</scope>
    <source>
        <strain evidence="5">WJC10195</strain>
    </source>
</reference>
<dbReference type="OrthoDB" id="10255013at2759"/>
<dbReference type="Proteomes" id="UP001152622">
    <property type="component" value="Chromosome 6"/>
</dbReference>
<dbReference type="SMART" id="SM00397">
    <property type="entry name" value="t_SNARE"/>
    <property type="match status" value="1"/>
</dbReference>
<dbReference type="InterPro" id="IPR006011">
    <property type="entry name" value="Syntaxin_N"/>
</dbReference>
<organism evidence="5 6">
    <name type="scientific">Synaphobranchus kaupii</name>
    <name type="common">Kaup's arrowtooth eel</name>
    <dbReference type="NCBI Taxonomy" id="118154"/>
    <lineage>
        <taxon>Eukaryota</taxon>
        <taxon>Metazoa</taxon>
        <taxon>Chordata</taxon>
        <taxon>Craniata</taxon>
        <taxon>Vertebrata</taxon>
        <taxon>Euteleostomi</taxon>
        <taxon>Actinopterygii</taxon>
        <taxon>Neopterygii</taxon>
        <taxon>Teleostei</taxon>
        <taxon>Anguilliformes</taxon>
        <taxon>Synaphobranchidae</taxon>
        <taxon>Synaphobranchus</taxon>
    </lineage>
</organism>
<protein>
    <recommendedName>
        <fullName evidence="4">t-SNARE coiled-coil homology domain-containing protein</fullName>
    </recommendedName>
</protein>
<dbReference type="GO" id="GO:0031629">
    <property type="term" value="P:synaptic vesicle fusion to presynaptic active zone membrane"/>
    <property type="evidence" value="ECO:0007669"/>
    <property type="project" value="TreeGrafter"/>
</dbReference>
<dbReference type="SUPFAM" id="SSF47661">
    <property type="entry name" value="t-snare proteins"/>
    <property type="match status" value="1"/>
</dbReference>
<dbReference type="GO" id="GO:0006886">
    <property type="term" value="P:intracellular protein transport"/>
    <property type="evidence" value="ECO:0007669"/>
    <property type="project" value="TreeGrafter"/>
</dbReference>
<dbReference type="SMART" id="SM00503">
    <property type="entry name" value="SynN"/>
    <property type="match status" value="1"/>
</dbReference>
<dbReference type="InterPro" id="IPR010989">
    <property type="entry name" value="SNARE"/>
</dbReference>
<keyword evidence="2" id="KW-0175">Coiled coil</keyword>
<dbReference type="Pfam" id="PF00804">
    <property type="entry name" value="Syntaxin"/>
    <property type="match status" value="1"/>
</dbReference>
<feature type="domain" description="T-SNARE coiled-coil homology" evidence="4">
    <location>
        <begin position="206"/>
        <end position="261"/>
    </location>
</feature>
<evidence type="ECO:0000259" key="4">
    <source>
        <dbReference type="PROSITE" id="PS50192"/>
    </source>
</evidence>
<evidence type="ECO:0000313" key="5">
    <source>
        <dbReference type="EMBL" id="KAJ8355726.1"/>
    </source>
</evidence>
<feature type="region of interest" description="Disordered" evidence="3">
    <location>
        <begin position="1"/>
        <end position="24"/>
    </location>
</feature>
<keyword evidence="6" id="KW-1185">Reference proteome</keyword>
<dbReference type="FunFam" id="1.20.58.70:FF:000042">
    <property type="entry name" value="Syntaxin 11b, tandem duplicate 2"/>
    <property type="match status" value="1"/>
</dbReference>
<evidence type="ECO:0000313" key="6">
    <source>
        <dbReference type="Proteomes" id="UP001152622"/>
    </source>
</evidence>
<dbReference type="GO" id="GO:0000149">
    <property type="term" value="F:SNARE binding"/>
    <property type="evidence" value="ECO:0007669"/>
    <property type="project" value="TreeGrafter"/>
</dbReference>
<comment type="similarity">
    <text evidence="1">Belongs to the syntaxin family.</text>
</comment>
<dbReference type="PROSITE" id="PS50192">
    <property type="entry name" value="T_SNARE"/>
    <property type="match status" value="1"/>
</dbReference>
<evidence type="ECO:0000256" key="3">
    <source>
        <dbReference type="SAM" id="MobiDB-lite"/>
    </source>
</evidence>
<accession>A0A9Q1FCC8</accession>
<dbReference type="PANTHER" id="PTHR19957:SF30">
    <property type="entry name" value="SYNTAXIN-11"/>
    <property type="match status" value="1"/>
</dbReference>